<evidence type="ECO:0000259" key="5">
    <source>
        <dbReference type="PROSITE" id="PS01124"/>
    </source>
</evidence>
<dbReference type="Gene3D" id="1.10.10.60">
    <property type="entry name" value="Homeodomain-like"/>
    <property type="match status" value="2"/>
</dbReference>
<keyword evidence="1" id="KW-0805">Transcription regulation</keyword>
<dbReference type="SMART" id="SM00448">
    <property type="entry name" value="REC"/>
    <property type="match status" value="1"/>
</dbReference>
<proteinExistence type="predicted"/>
<evidence type="ECO:0000313" key="8">
    <source>
        <dbReference type="Proteomes" id="UP001300012"/>
    </source>
</evidence>
<dbReference type="Pfam" id="PF12833">
    <property type="entry name" value="HTH_18"/>
    <property type="match status" value="1"/>
</dbReference>
<dbReference type="PANTHER" id="PTHR43280">
    <property type="entry name" value="ARAC-FAMILY TRANSCRIPTIONAL REGULATOR"/>
    <property type="match status" value="1"/>
</dbReference>
<dbReference type="InterPro" id="IPR011006">
    <property type="entry name" value="CheY-like_superfamily"/>
</dbReference>
<protein>
    <submittedName>
        <fullName evidence="7">Response regulator</fullName>
    </submittedName>
</protein>
<dbReference type="SMART" id="SM00342">
    <property type="entry name" value="HTH_ARAC"/>
    <property type="match status" value="1"/>
</dbReference>
<accession>A0ABT1YMA4</accession>
<name>A0ABT1YMA4_9BACL</name>
<comment type="caution">
    <text evidence="7">The sequence shown here is derived from an EMBL/GenBank/DDBJ whole genome shotgun (WGS) entry which is preliminary data.</text>
</comment>
<keyword evidence="2" id="KW-0238">DNA-binding</keyword>
<dbReference type="InterPro" id="IPR020449">
    <property type="entry name" value="Tscrpt_reg_AraC-type_HTH"/>
</dbReference>
<dbReference type="InterPro" id="IPR018060">
    <property type="entry name" value="HTH_AraC"/>
</dbReference>
<keyword evidence="3" id="KW-0804">Transcription</keyword>
<dbReference type="EMBL" id="JANQBD010000019">
    <property type="protein sequence ID" value="MCR8634308.1"/>
    <property type="molecule type" value="Genomic_DNA"/>
</dbReference>
<dbReference type="PANTHER" id="PTHR43280:SF2">
    <property type="entry name" value="HTH-TYPE TRANSCRIPTIONAL REGULATOR EXSA"/>
    <property type="match status" value="1"/>
</dbReference>
<sequence length="489" mass="55698">MKLVIADDQQSTHQFLHKMIEWKSLGITEVHHAFHGKEAVELIAELSPDLLILDLKMPMLDGIGVLREIRDLPQKPKTMILSAHDEFEYARDAMRFGVQHYLLKPIDIVAVSQAVEILRKEVERETRDHLEGLIAQVCRFKTMDAVTSQLIHIGFQALAVNGYLCVYVKEPDMEAGQAVSLLPTSPCQFAVRINNAEAYIVHGLKEEQAASDIARLYENGLPDSAVIGISAVQRQADLLVTGLLQCESAAKVGFYEGGGVYVYSESMFTEALTQHQTDEMVRGMLAKLELDYSEQAWEKAVSTMFAAFRDKKVKPEAVYQICCHLLFMMLSKKQGYEAKFSVSMLEAQQTLEQLQQLFSQYMVDIIGSMLKPSFAPEDTIYQIKQYVESNCSEDLSLDSMAAKFIMNKYQLCRLFKREFDVSYWSYVTMVRMQKAAELLLYTSYKVVHIGQKVGYPDESHFSNAFKKYYGIRPKDYKHKHTQESSTTNQ</sequence>
<feature type="domain" description="HTH araC/xylS-type" evidence="5">
    <location>
        <begin position="381"/>
        <end position="479"/>
    </location>
</feature>
<dbReference type="PROSITE" id="PS01124">
    <property type="entry name" value="HTH_ARAC_FAMILY_2"/>
    <property type="match status" value="1"/>
</dbReference>
<evidence type="ECO:0000256" key="2">
    <source>
        <dbReference type="ARBA" id="ARBA00023125"/>
    </source>
</evidence>
<dbReference type="PRINTS" id="PR00032">
    <property type="entry name" value="HTHARAC"/>
</dbReference>
<dbReference type="InterPro" id="IPR001789">
    <property type="entry name" value="Sig_transdc_resp-reg_receiver"/>
</dbReference>
<dbReference type="InterPro" id="IPR009057">
    <property type="entry name" value="Homeodomain-like_sf"/>
</dbReference>
<keyword evidence="8" id="KW-1185">Reference proteome</keyword>
<gene>
    <name evidence="7" type="ORF">NV381_24255</name>
</gene>
<evidence type="ECO:0000256" key="3">
    <source>
        <dbReference type="ARBA" id="ARBA00023163"/>
    </source>
</evidence>
<reference evidence="7 8" key="1">
    <citation type="submission" date="2022-08" db="EMBL/GenBank/DDBJ databases">
        <title>Paenibacillus endoradicis sp. nov., Paenibacillus radicibacter sp. nov and Paenibacillus pararadicis sp. nov., three cold-adapted plant growth-promoting bacteria isolated from root of Larix gmelinii in Great Khingan.</title>
        <authorList>
            <person name="Xue H."/>
        </authorList>
    </citation>
    <scope>NUCLEOTIDE SEQUENCE [LARGE SCALE GENOMIC DNA]</scope>
    <source>
        <strain evidence="7 8">N5-1-1-5</strain>
    </source>
</reference>
<evidence type="ECO:0000256" key="4">
    <source>
        <dbReference type="PROSITE-ProRule" id="PRU00169"/>
    </source>
</evidence>
<dbReference type="Gene3D" id="3.40.50.2300">
    <property type="match status" value="1"/>
</dbReference>
<evidence type="ECO:0000259" key="6">
    <source>
        <dbReference type="PROSITE" id="PS50110"/>
    </source>
</evidence>
<dbReference type="RefSeq" id="WP_258215870.1">
    <property type="nucleotide sequence ID" value="NZ_JANQBD010000019.1"/>
</dbReference>
<dbReference type="PROSITE" id="PS50110">
    <property type="entry name" value="RESPONSE_REGULATORY"/>
    <property type="match status" value="1"/>
</dbReference>
<organism evidence="7 8">
    <name type="scientific">Paenibacillus radicis</name>
    <name type="common">ex Xue et al. 2023</name>
    <dbReference type="NCBI Taxonomy" id="2972489"/>
    <lineage>
        <taxon>Bacteria</taxon>
        <taxon>Bacillati</taxon>
        <taxon>Bacillota</taxon>
        <taxon>Bacilli</taxon>
        <taxon>Bacillales</taxon>
        <taxon>Paenibacillaceae</taxon>
        <taxon>Paenibacillus</taxon>
    </lineage>
</organism>
<dbReference type="Proteomes" id="UP001300012">
    <property type="component" value="Unassembled WGS sequence"/>
</dbReference>
<feature type="modified residue" description="4-aspartylphosphate" evidence="4">
    <location>
        <position position="54"/>
    </location>
</feature>
<dbReference type="CDD" id="cd17536">
    <property type="entry name" value="REC_YesN-like"/>
    <property type="match status" value="1"/>
</dbReference>
<dbReference type="SUPFAM" id="SSF46689">
    <property type="entry name" value="Homeodomain-like"/>
    <property type="match status" value="2"/>
</dbReference>
<dbReference type="SUPFAM" id="SSF52172">
    <property type="entry name" value="CheY-like"/>
    <property type="match status" value="1"/>
</dbReference>
<dbReference type="Pfam" id="PF00072">
    <property type="entry name" value="Response_reg"/>
    <property type="match status" value="1"/>
</dbReference>
<keyword evidence="4" id="KW-0597">Phosphoprotein</keyword>
<evidence type="ECO:0000256" key="1">
    <source>
        <dbReference type="ARBA" id="ARBA00023015"/>
    </source>
</evidence>
<evidence type="ECO:0000313" key="7">
    <source>
        <dbReference type="EMBL" id="MCR8634308.1"/>
    </source>
</evidence>
<feature type="domain" description="Response regulatory" evidence="6">
    <location>
        <begin position="2"/>
        <end position="119"/>
    </location>
</feature>